<name>A0ABC8UC45_9AQUA</name>
<dbReference type="Proteomes" id="UP001642360">
    <property type="component" value="Unassembled WGS sequence"/>
</dbReference>
<evidence type="ECO:0000313" key="6">
    <source>
        <dbReference type="EMBL" id="CAK9178558.1"/>
    </source>
</evidence>
<dbReference type="PANTHER" id="PTHR31719">
    <property type="entry name" value="NAC TRANSCRIPTION FACTOR 56"/>
    <property type="match status" value="1"/>
</dbReference>
<evidence type="ECO:0000256" key="1">
    <source>
        <dbReference type="ARBA" id="ARBA00023015"/>
    </source>
</evidence>
<evidence type="ECO:0000313" key="7">
    <source>
        <dbReference type="Proteomes" id="UP001642360"/>
    </source>
</evidence>
<evidence type="ECO:0000256" key="2">
    <source>
        <dbReference type="ARBA" id="ARBA00023125"/>
    </source>
</evidence>
<proteinExistence type="predicted"/>
<keyword evidence="4" id="KW-0539">Nucleus</keyword>
<dbReference type="InterPro" id="IPR003441">
    <property type="entry name" value="NAC-dom"/>
</dbReference>
<dbReference type="Pfam" id="PF02365">
    <property type="entry name" value="NAM"/>
    <property type="match status" value="1"/>
</dbReference>
<keyword evidence="3" id="KW-0804">Transcription</keyword>
<sequence>MYLENFERGYPLPGNVIADANPYQYLPSNLPDGIWYIVSSKDKKETELGFWKGRGDACEIFTNSLITGWRTTLEFFEGLAPHGQRTDWVMQEYEITRNRLCCNSKLEDSKSLCRVFCTGGPQEIHSENGSAAIDGGKHSGSMPSAISKAYCSTVQASTSTCQVKNRDDEEVLLAVAESLRDPSIFTLPELDCILRGDYLELDDLADPESHFSSSDNSLQSEEYFNSRALLQDLENEHNQDWQRKDSSTKFSVSTPVRPNEVVMRPATLGMSRCFTSSCGPNPLPLTYY</sequence>
<dbReference type="InterPro" id="IPR036093">
    <property type="entry name" value="NAC_dom_sf"/>
</dbReference>
<evidence type="ECO:0000256" key="4">
    <source>
        <dbReference type="ARBA" id="ARBA00023242"/>
    </source>
</evidence>
<dbReference type="GO" id="GO:0003677">
    <property type="term" value="F:DNA binding"/>
    <property type="evidence" value="ECO:0007669"/>
    <property type="project" value="UniProtKB-KW"/>
</dbReference>
<comment type="caution">
    <text evidence="6">The sequence shown here is derived from an EMBL/GenBank/DDBJ whole genome shotgun (WGS) entry which is preliminary data.</text>
</comment>
<dbReference type="Gene3D" id="2.170.150.80">
    <property type="entry name" value="NAC domain"/>
    <property type="match status" value="1"/>
</dbReference>
<dbReference type="AlphaFoldDB" id="A0ABC8UC45"/>
<feature type="domain" description="NAC" evidence="5">
    <location>
        <begin position="1"/>
        <end position="118"/>
    </location>
</feature>
<gene>
    <name evidence="6" type="ORF">ILEXP_LOCUS48467</name>
</gene>
<dbReference type="PROSITE" id="PS51005">
    <property type="entry name" value="NAC"/>
    <property type="match status" value="1"/>
</dbReference>
<keyword evidence="1" id="KW-0805">Transcription regulation</keyword>
<keyword evidence="7" id="KW-1185">Reference proteome</keyword>
<protein>
    <recommendedName>
        <fullName evidence="5">NAC domain-containing protein</fullName>
    </recommendedName>
</protein>
<keyword evidence="2" id="KW-0238">DNA-binding</keyword>
<dbReference type="SUPFAM" id="SSF101941">
    <property type="entry name" value="NAC domain"/>
    <property type="match status" value="1"/>
</dbReference>
<dbReference type="EMBL" id="CAUOFW020007279">
    <property type="protein sequence ID" value="CAK9178558.1"/>
    <property type="molecule type" value="Genomic_DNA"/>
</dbReference>
<evidence type="ECO:0000256" key="3">
    <source>
        <dbReference type="ARBA" id="ARBA00023163"/>
    </source>
</evidence>
<reference evidence="6 7" key="1">
    <citation type="submission" date="2024-02" db="EMBL/GenBank/DDBJ databases">
        <authorList>
            <person name="Vignale AGUSTIN F."/>
            <person name="Sosa J E."/>
            <person name="Modenutti C."/>
        </authorList>
    </citation>
    <scope>NUCLEOTIDE SEQUENCE [LARGE SCALE GENOMIC DNA]</scope>
</reference>
<evidence type="ECO:0000259" key="5">
    <source>
        <dbReference type="PROSITE" id="PS51005"/>
    </source>
</evidence>
<accession>A0ABC8UC45</accession>
<dbReference type="PANTHER" id="PTHR31719:SF179">
    <property type="entry name" value="OS08G0148400 PROTEIN"/>
    <property type="match status" value="1"/>
</dbReference>
<organism evidence="6 7">
    <name type="scientific">Ilex paraguariensis</name>
    <name type="common">yerba mate</name>
    <dbReference type="NCBI Taxonomy" id="185542"/>
    <lineage>
        <taxon>Eukaryota</taxon>
        <taxon>Viridiplantae</taxon>
        <taxon>Streptophyta</taxon>
        <taxon>Embryophyta</taxon>
        <taxon>Tracheophyta</taxon>
        <taxon>Spermatophyta</taxon>
        <taxon>Magnoliopsida</taxon>
        <taxon>eudicotyledons</taxon>
        <taxon>Gunneridae</taxon>
        <taxon>Pentapetalae</taxon>
        <taxon>asterids</taxon>
        <taxon>campanulids</taxon>
        <taxon>Aquifoliales</taxon>
        <taxon>Aquifoliaceae</taxon>
        <taxon>Ilex</taxon>
    </lineage>
</organism>